<evidence type="ECO:0000313" key="3">
    <source>
        <dbReference type="Proteomes" id="UP000070400"/>
    </source>
</evidence>
<dbReference type="EMBL" id="LHXX01000005">
    <property type="protein sequence ID" value="KXB02735.1"/>
    <property type="molecule type" value="Genomic_DNA"/>
</dbReference>
<reference evidence="2 3" key="1">
    <citation type="journal article" date="2016" name="Sci. Rep.">
        <title>Metabolic traits of an uncultured archaeal lineage -MSBL1- from brine pools of the Red Sea.</title>
        <authorList>
            <person name="Mwirichia R."/>
            <person name="Alam I."/>
            <person name="Rashid M."/>
            <person name="Vinu M."/>
            <person name="Ba-Alawi W."/>
            <person name="Anthony Kamau A."/>
            <person name="Kamanda Ngugi D."/>
            <person name="Goker M."/>
            <person name="Klenk H.P."/>
            <person name="Bajic V."/>
            <person name="Stingl U."/>
        </authorList>
    </citation>
    <scope>NUCLEOTIDE SEQUENCE [LARGE SCALE GENOMIC DNA]</scope>
    <source>
        <strain evidence="2">SCGC-AAA261D19</strain>
    </source>
</reference>
<organism evidence="2 3">
    <name type="scientific">candidate division MSBL1 archaeon SCGC-AAA261D19</name>
    <dbReference type="NCBI Taxonomy" id="1698273"/>
    <lineage>
        <taxon>Archaea</taxon>
        <taxon>Methanobacteriati</taxon>
        <taxon>Methanobacteriota</taxon>
        <taxon>candidate division MSBL1</taxon>
    </lineage>
</organism>
<dbReference type="InterPro" id="IPR007212">
    <property type="entry name" value="Zf-like"/>
</dbReference>
<protein>
    <recommendedName>
        <fullName evidence="1">Cysteine-rich small domain-containing protein</fullName>
    </recommendedName>
</protein>
<dbReference type="Proteomes" id="UP000070400">
    <property type="component" value="Unassembled WGS sequence"/>
</dbReference>
<dbReference type="AlphaFoldDB" id="A0A133V8I2"/>
<dbReference type="Pfam" id="PF04071">
    <property type="entry name" value="zf-like"/>
    <property type="match status" value="1"/>
</dbReference>
<keyword evidence="3" id="KW-1185">Reference proteome</keyword>
<sequence length="111" mass="12509">MNVHVEEAVKYGKILGPNKDCSYYPCHFDGQDCTWCFCPFFPCKDNVTGGRLTKGRLSGDLVWSCENCSWIHKPEVASFVLRKMLGVIGKSEPTHSQLLGIREEVLKAYPP</sequence>
<accession>A0A133V8I2</accession>
<evidence type="ECO:0000313" key="2">
    <source>
        <dbReference type="EMBL" id="KXB02735.1"/>
    </source>
</evidence>
<name>A0A133V8I2_9EURY</name>
<feature type="domain" description="Cysteine-rich small" evidence="1">
    <location>
        <begin position="16"/>
        <end position="86"/>
    </location>
</feature>
<dbReference type="PATRIC" id="fig|1698273.3.peg.588"/>
<proteinExistence type="predicted"/>
<evidence type="ECO:0000259" key="1">
    <source>
        <dbReference type="Pfam" id="PF04071"/>
    </source>
</evidence>
<comment type="caution">
    <text evidence="2">The sequence shown here is derived from an EMBL/GenBank/DDBJ whole genome shotgun (WGS) entry which is preliminary data.</text>
</comment>
<gene>
    <name evidence="2" type="ORF">AKJ43_00720</name>
</gene>